<keyword evidence="8" id="KW-0798">TonB box</keyword>
<accession>A0A0D6MND6</accession>
<evidence type="ECO:0000256" key="7">
    <source>
        <dbReference type="ARBA" id="ARBA00023065"/>
    </source>
</evidence>
<keyword evidence="10 11" id="KW-0998">Cell outer membrane</keyword>
<evidence type="ECO:0000256" key="8">
    <source>
        <dbReference type="ARBA" id="ARBA00023077"/>
    </source>
</evidence>
<dbReference type="STRING" id="1231623.Tasa_033_029"/>
<evidence type="ECO:0000256" key="3">
    <source>
        <dbReference type="ARBA" id="ARBA00022452"/>
    </source>
</evidence>
<dbReference type="PROSITE" id="PS52016">
    <property type="entry name" value="TONB_DEPENDENT_REC_3"/>
    <property type="match status" value="1"/>
</dbReference>
<evidence type="ECO:0000256" key="1">
    <source>
        <dbReference type="ARBA" id="ARBA00004571"/>
    </source>
</evidence>
<dbReference type="InterPro" id="IPR039426">
    <property type="entry name" value="TonB-dep_rcpt-like"/>
</dbReference>
<evidence type="ECO:0000256" key="2">
    <source>
        <dbReference type="ARBA" id="ARBA00022448"/>
    </source>
</evidence>
<evidence type="ECO:0000256" key="5">
    <source>
        <dbReference type="ARBA" id="ARBA00022692"/>
    </source>
</evidence>
<evidence type="ECO:0000256" key="9">
    <source>
        <dbReference type="ARBA" id="ARBA00023136"/>
    </source>
</evidence>
<comment type="similarity">
    <text evidence="11">Belongs to the TonB-dependent receptor family.</text>
</comment>
<evidence type="ECO:0000313" key="13">
    <source>
        <dbReference type="EMBL" id="GAN54915.1"/>
    </source>
</evidence>
<evidence type="ECO:0000256" key="11">
    <source>
        <dbReference type="PROSITE-ProRule" id="PRU01360"/>
    </source>
</evidence>
<comment type="subcellular location">
    <subcellularLocation>
        <location evidence="1 11">Cell outer membrane</location>
        <topology evidence="1 11">Multi-pass membrane protein</topology>
    </subcellularLocation>
</comment>
<dbReference type="PANTHER" id="PTHR32552:SF81">
    <property type="entry name" value="TONB-DEPENDENT OUTER MEMBRANE RECEPTOR"/>
    <property type="match status" value="1"/>
</dbReference>
<keyword evidence="4" id="KW-0410">Iron transport</keyword>
<reference evidence="13 14" key="1">
    <citation type="submission" date="2012-10" db="EMBL/GenBank/DDBJ databases">
        <title>Genome sequencing of Tanticharoenia sakaeratensis NBRC 103193.</title>
        <authorList>
            <person name="Azuma Y."/>
            <person name="Hadano H."/>
            <person name="Hirakawa H."/>
            <person name="Matsushita K."/>
        </authorList>
    </citation>
    <scope>NUCLEOTIDE SEQUENCE [LARGE SCALE GENOMIC DNA]</scope>
    <source>
        <strain evidence="13 14">NBRC 103193</strain>
    </source>
</reference>
<evidence type="ECO:0000313" key="14">
    <source>
        <dbReference type="Proteomes" id="UP000032679"/>
    </source>
</evidence>
<dbReference type="InterPro" id="IPR012910">
    <property type="entry name" value="Plug_dom"/>
</dbReference>
<dbReference type="GO" id="GO:0009279">
    <property type="term" value="C:cell outer membrane"/>
    <property type="evidence" value="ECO:0007669"/>
    <property type="project" value="UniProtKB-SubCell"/>
</dbReference>
<dbReference type="GO" id="GO:0006826">
    <property type="term" value="P:iron ion transport"/>
    <property type="evidence" value="ECO:0007669"/>
    <property type="project" value="UniProtKB-KW"/>
</dbReference>
<dbReference type="SUPFAM" id="SSF56935">
    <property type="entry name" value="Porins"/>
    <property type="match status" value="1"/>
</dbReference>
<evidence type="ECO:0000259" key="12">
    <source>
        <dbReference type="Pfam" id="PF07715"/>
    </source>
</evidence>
<keyword evidence="7" id="KW-0406">Ion transport</keyword>
<comment type="caution">
    <text evidence="13">The sequence shown here is derived from an EMBL/GenBank/DDBJ whole genome shotgun (WGS) entry which is preliminary data.</text>
</comment>
<dbReference type="Proteomes" id="UP000032679">
    <property type="component" value="Unassembled WGS sequence"/>
</dbReference>
<evidence type="ECO:0000256" key="10">
    <source>
        <dbReference type="ARBA" id="ARBA00023237"/>
    </source>
</evidence>
<keyword evidence="13" id="KW-0675">Receptor</keyword>
<feature type="domain" description="TonB-dependent receptor plug" evidence="12">
    <location>
        <begin position="39"/>
        <end position="145"/>
    </location>
</feature>
<name>A0A0D6MND6_9PROT</name>
<proteinExistence type="inferred from homology"/>
<dbReference type="RefSeq" id="WP_048849627.1">
    <property type="nucleotide sequence ID" value="NZ_BALE01000033.1"/>
</dbReference>
<keyword evidence="9 11" id="KW-0472">Membrane</keyword>
<dbReference type="OrthoDB" id="7455607at2"/>
<keyword evidence="6" id="KW-0408">Iron</keyword>
<organism evidence="13 14">
    <name type="scientific">Tanticharoenia sakaeratensis NBRC 103193</name>
    <dbReference type="NCBI Taxonomy" id="1231623"/>
    <lineage>
        <taxon>Bacteria</taxon>
        <taxon>Pseudomonadati</taxon>
        <taxon>Pseudomonadota</taxon>
        <taxon>Alphaproteobacteria</taxon>
        <taxon>Acetobacterales</taxon>
        <taxon>Acetobacteraceae</taxon>
        <taxon>Tanticharoenia</taxon>
    </lineage>
</organism>
<dbReference type="PANTHER" id="PTHR32552">
    <property type="entry name" value="FERRICHROME IRON RECEPTOR-RELATED"/>
    <property type="match status" value="1"/>
</dbReference>
<protein>
    <submittedName>
        <fullName evidence="13">TonB-dependent receptor</fullName>
    </submittedName>
</protein>
<dbReference type="Gene3D" id="2.40.170.20">
    <property type="entry name" value="TonB-dependent receptor, beta-barrel domain"/>
    <property type="match status" value="1"/>
</dbReference>
<dbReference type="InterPro" id="IPR036942">
    <property type="entry name" value="Beta-barrel_TonB_sf"/>
</dbReference>
<evidence type="ECO:0000256" key="4">
    <source>
        <dbReference type="ARBA" id="ARBA00022496"/>
    </source>
</evidence>
<dbReference type="AlphaFoldDB" id="A0A0D6MND6"/>
<dbReference type="EMBL" id="BALE01000033">
    <property type="protein sequence ID" value="GAN54915.1"/>
    <property type="molecule type" value="Genomic_DNA"/>
</dbReference>
<keyword evidence="5 11" id="KW-0812">Transmembrane</keyword>
<evidence type="ECO:0000256" key="6">
    <source>
        <dbReference type="ARBA" id="ARBA00023004"/>
    </source>
</evidence>
<keyword evidence="2 11" id="KW-0813">Transport</keyword>
<keyword evidence="14" id="KW-1185">Reference proteome</keyword>
<keyword evidence="3 11" id="KW-1134">Transmembrane beta strand</keyword>
<gene>
    <name evidence="13" type="ORF">Tasa_033_029</name>
</gene>
<dbReference type="Pfam" id="PF07715">
    <property type="entry name" value="Plug"/>
    <property type="match status" value="1"/>
</dbReference>
<sequence>MGVACLFGAPVAALATEASTKAHVEHHVVKAKSATRRARQSGGSEDVVSATAIAAHQMRRVTDLAQFAPGVNLAGSYGGQEQTLSIRGLSQQDFSPIAESPNAFYLDGAYVVGANAASIALFDTADIAVRMGPQGTDGGRNALGGSVAVASRAPTLAPEGYVSVGHGSFDDTRVEAAYGGSILRAVSARLAGYWERNGAVWRNLDPAGQDLGASQSYGLRAAFDVHPGGAFRTRITAIYTRAFSSWGPYLSLSTRNVLSPSGALLNSVVVSQPTLLGTKPSSAQALEMNSDAARDRGDHVSLYGAVADSHYDLHGLDLRWLSSAIWQNQRLQIDADATPVAFFNSNTPGASRTVTEELSLGRSAGRLRWRAGVYEVNTDVQVSPDSEMILPYRIDSAYGLSTNGIAGFANGAYAFTRTLTLNAGIRLTDDRKQFTYRSDLFTAGGASLGPARGSYRGTINDLMPTGEIRLDWHIRPDTLLYAGFARGAQSGGFNAPFAGGTTYPDSQIPYHDEAVNAWEIGAKQSLLHDRLNLKGALFYEDFPSLQVFRLIRFTGSQVTNNPATFKGGEVSADWHPDRHWSLQATGSYVDAQVFDNIITGLSYTRRPPYTSKFHASGMIRYAWPAFGGTAALEAGAAYTSTYYLSLTNFDATRVRGYVLTSATASWQGRHGLKLAINGQNLGDVRYESVGFDLSGLCGCSQIAYGPPRWVMGTVSQTF</sequence>